<name>W3A6N7_PHYNI</name>
<gene>
    <name evidence="2" type="ORF">F442_00512</name>
</gene>
<proteinExistence type="predicted"/>
<dbReference type="AlphaFoldDB" id="W3A6N7"/>
<evidence type="ECO:0000313" key="2">
    <source>
        <dbReference type="EMBL" id="ETP54846.1"/>
    </source>
</evidence>
<reference evidence="2 3" key="1">
    <citation type="submission" date="2013-11" db="EMBL/GenBank/DDBJ databases">
        <title>The Genome Sequence of Phytophthora parasitica P10297.</title>
        <authorList>
            <consortium name="The Broad Institute Genomics Platform"/>
            <person name="Russ C."/>
            <person name="Tyler B."/>
            <person name="Panabieres F."/>
            <person name="Shan W."/>
            <person name="Tripathy S."/>
            <person name="Grunwald N."/>
            <person name="Machado M."/>
            <person name="Johnson C.S."/>
            <person name="Walker B."/>
            <person name="Young S.K."/>
            <person name="Zeng Q."/>
            <person name="Gargeya S."/>
            <person name="Fitzgerald M."/>
            <person name="Haas B."/>
            <person name="Abouelleil A."/>
            <person name="Allen A.W."/>
            <person name="Alvarado L."/>
            <person name="Arachchi H.M."/>
            <person name="Berlin A.M."/>
            <person name="Chapman S.B."/>
            <person name="Gainer-Dewar J."/>
            <person name="Goldberg J."/>
            <person name="Griggs A."/>
            <person name="Gujja S."/>
            <person name="Hansen M."/>
            <person name="Howarth C."/>
            <person name="Imamovic A."/>
            <person name="Ireland A."/>
            <person name="Larimer J."/>
            <person name="McCowan C."/>
            <person name="Murphy C."/>
            <person name="Pearson M."/>
            <person name="Poon T.W."/>
            <person name="Priest M."/>
            <person name="Roberts A."/>
            <person name="Saif S."/>
            <person name="Shea T."/>
            <person name="Sisk P."/>
            <person name="Sykes S."/>
            <person name="Wortman J."/>
            <person name="Nusbaum C."/>
            <person name="Birren B."/>
        </authorList>
    </citation>
    <scope>NUCLEOTIDE SEQUENCE [LARGE SCALE GENOMIC DNA]</scope>
    <source>
        <strain evidence="2 3">P10297</strain>
    </source>
</reference>
<protein>
    <submittedName>
        <fullName evidence="2">Uncharacterized protein</fullName>
    </submittedName>
</protein>
<accession>W3A6N7</accession>
<evidence type="ECO:0000313" key="3">
    <source>
        <dbReference type="Proteomes" id="UP000018948"/>
    </source>
</evidence>
<sequence>MAMWKKPKSSPAAPQDRGSSSKTRFAASDQGENEIH</sequence>
<comment type="caution">
    <text evidence="2">The sequence shown here is derived from an EMBL/GenBank/DDBJ whole genome shotgun (WGS) entry which is preliminary data.</text>
</comment>
<organism evidence="2 3">
    <name type="scientific">Phytophthora nicotianae P10297</name>
    <dbReference type="NCBI Taxonomy" id="1317064"/>
    <lineage>
        <taxon>Eukaryota</taxon>
        <taxon>Sar</taxon>
        <taxon>Stramenopiles</taxon>
        <taxon>Oomycota</taxon>
        <taxon>Peronosporomycetes</taxon>
        <taxon>Peronosporales</taxon>
        <taxon>Peronosporaceae</taxon>
        <taxon>Phytophthora</taxon>
    </lineage>
</organism>
<evidence type="ECO:0000256" key="1">
    <source>
        <dbReference type="SAM" id="MobiDB-lite"/>
    </source>
</evidence>
<feature type="region of interest" description="Disordered" evidence="1">
    <location>
        <begin position="1"/>
        <end position="36"/>
    </location>
</feature>
<dbReference type="Proteomes" id="UP000018948">
    <property type="component" value="Unassembled WGS sequence"/>
</dbReference>
<dbReference type="EMBL" id="ANIY01000095">
    <property type="protein sequence ID" value="ETP54846.1"/>
    <property type="molecule type" value="Genomic_DNA"/>
</dbReference>